<gene>
    <name evidence="6" type="ORF">C3747_34g70</name>
</gene>
<protein>
    <submittedName>
        <fullName evidence="6">Putative endo-beta-N-acetylglucosaminidase</fullName>
    </submittedName>
</protein>
<dbReference type="VEuPathDB" id="TriTrypDB:Tc_MARK_3780"/>
<accession>A0A2V2X1H7</accession>
<proteinExistence type="inferred from homology"/>
<dbReference type="VEuPathDB" id="TriTrypDB:TcCLB.504797.80"/>
<keyword evidence="2" id="KW-0645">Protease</keyword>
<feature type="domain" description="PPPDE" evidence="5">
    <location>
        <begin position="4"/>
        <end position="147"/>
    </location>
</feature>
<dbReference type="InterPro" id="IPR005201">
    <property type="entry name" value="TIM_ENGase"/>
</dbReference>
<dbReference type="Pfam" id="PF03644">
    <property type="entry name" value="Glyco_hydro_85"/>
    <property type="match status" value="1"/>
</dbReference>
<dbReference type="InterPro" id="IPR042266">
    <property type="entry name" value="PPPDE_sf"/>
</dbReference>
<dbReference type="VEuPathDB" id="TriTrypDB:TcG_07821"/>
<dbReference type="AlphaFoldDB" id="A0A2V2X1H7"/>
<dbReference type="VEuPathDB" id="TriTrypDB:TcYC6_0084700"/>
<dbReference type="Gene3D" id="2.60.120.260">
    <property type="entry name" value="Galactose-binding domain-like"/>
    <property type="match status" value="1"/>
</dbReference>
<dbReference type="GO" id="GO:0005829">
    <property type="term" value="C:cytosol"/>
    <property type="evidence" value="ECO:0007669"/>
    <property type="project" value="UniProtKB-SubCell"/>
</dbReference>
<comment type="caution">
    <text evidence="6">The sequence shown here is derived from an EMBL/GenBank/DDBJ whole genome shotgun (WGS) entry which is preliminary data.</text>
</comment>
<dbReference type="CDD" id="cd06547">
    <property type="entry name" value="GH85_ENGase"/>
    <property type="match status" value="1"/>
</dbReference>
<dbReference type="Gene3D" id="3.90.1720.30">
    <property type="entry name" value="PPPDE domains"/>
    <property type="match status" value="1"/>
</dbReference>
<dbReference type="VEuPathDB" id="TriTrypDB:TcCL_NonESM02139"/>
<dbReference type="InterPro" id="IPR036339">
    <property type="entry name" value="PUB-like_dom_sf"/>
</dbReference>
<reference evidence="6 7" key="1">
    <citation type="journal article" date="2018" name="Microb. Genom.">
        <title>Expanding an expanded genome: long-read sequencing of Trypanosoma cruzi.</title>
        <authorList>
            <person name="Berna L."/>
            <person name="Rodriguez M."/>
            <person name="Chiribao M.L."/>
            <person name="Parodi-Talice A."/>
            <person name="Pita S."/>
            <person name="Rijo G."/>
            <person name="Alvarez-Valin F."/>
            <person name="Robello C."/>
        </authorList>
    </citation>
    <scope>NUCLEOTIDE SEQUENCE [LARGE SCALE GENOMIC DNA]</scope>
    <source>
        <strain evidence="6 7">TCC</strain>
    </source>
</reference>
<evidence type="ECO:0000259" key="5">
    <source>
        <dbReference type="PROSITE" id="PS51858"/>
    </source>
</evidence>
<evidence type="ECO:0000313" key="7">
    <source>
        <dbReference type="Proteomes" id="UP000246078"/>
    </source>
</evidence>
<dbReference type="VEuPathDB" id="TriTrypDB:BCY84_12025"/>
<dbReference type="GO" id="GO:0033925">
    <property type="term" value="F:mannosyl-glycoprotein endo-beta-N-acetylglucosaminidase activity"/>
    <property type="evidence" value="ECO:0007669"/>
    <property type="project" value="UniProtKB-EC"/>
</dbReference>
<dbReference type="PANTHER" id="PTHR13246">
    <property type="entry name" value="ENDO BETA N-ACETYLGLUCOSAMINIDASE"/>
    <property type="match status" value="1"/>
</dbReference>
<dbReference type="Gene3D" id="3.20.20.80">
    <property type="entry name" value="Glycosidases"/>
    <property type="match status" value="1"/>
</dbReference>
<dbReference type="InterPro" id="IPR018997">
    <property type="entry name" value="PUB_domain"/>
</dbReference>
<name>A0A2V2X1H7_TRYCR</name>
<dbReference type="VEuPathDB" id="TriTrypDB:ECC02_006620"/>
<evidence type="ECO:0000313" key="6">
    <source>
        <dbReference type="EMBL" id="PWV14668.1"/>
    </source>
</evidence>
<dbReference type="Pfam" id="PF09409">
    <property type="entry name" value="PUB"/>
    <property type="match status" value="1"/>
</dbReference>
<keyword evidence="3" id="KW-0378">Hydrolase</keyword>
<organism evidence="6 7">
    <name type="scientific">Trypanosoma cruzi</name>
    <dbReference type="NCBI Taxonomy" id="5693"/>
    <lineage>
        <taxon>Eukaryota</taxon>
        <taxon>Discoba</taxon>
        <taxon>Euglenozoa</taxon>
        <taxon>Kinetoplastea</taxon>
        <taxon>Metakinetoplastina</taxon>
        <taxon>Trypanosomatida</taxon>
        <taxon>Trypanosomatidae</taxon>
        <taxon>Trypanosoma</taxon>
        <taxon>Schizotrypanum</taxon>
    </lineage>
</organism>
<dbReference type="InterPro" id="IPR032979">
    <property type="entry name" value="ENGase"/>
</dbReference>
<dbReference type="PANTHER" id="PTHR13246:SF1">
    <property type="entry name" value="CYTOSOLIC ENDO-BETA-N-ACETYLGLUCOSAMINIDASE"/>
    <property type="match status" value="1"/>
</dbReference>
<evidence type="ECO:0000256" key="2">
    <source>
        <dbReference type="ARBA" id="ARBA00022670"/>
    </source>
</evidence>
<dbReference type="VEuPathDB" id="TriTrypDB:TcBrA4_0095680"/>
<feature type="region of interest" description="Disordered" evidence="4">
    <location>
        <begin position="318"/>
        <end position="341"/>
    </location>
</feature>
<evidence type="ECO:0000256" key="4">
    <source>
        <dbReference type="SAM" id="MobiDB-lite"/>
    </source>
</evidence>
<dbReference type="GO" id="GO:0008233">
    <property type="term" value="F:peptidase activity"/>
    <property type="evidence" value="ECO:0007669"/>
    <property type="project" value="UniProtKB-KW"/>
</dbReference>
<dbReference type="VEuPathDB" id="TriTrypDB:TCDM_09433"/>
<dbReference type="VEuPathDB" id="TriTrypDB:C4B63_69g26"/>
<dbReference type="EMBL" id="PRFC01000034">
    <property type="protein sequence ID" value="PWV14668.1"/>
    <property type="molecule type" value="Genomic_DNA"/>
</dbReference>
<dbReference type="VEuPathDB" id="TriTrypDB:TCSYLVIO_003461"/>
<dbReference type="Proteomes" id="UP000246078">
    <property type="component" value="Unassembled WGS sequence"/>
</dbReference>
<comment type="similarity">
    <text evidence="1">Belongs to the DeSI family.</text>
</comment>
<dbReference type="SUPFAM" id="SSF143503">
    <property type="entry name" value="PUG domain-like"/>
    <property type="match status" value="1"/>
</dbReference>
<sequence length="1004" mass="111785">MRQSLVQLYCYDLSGGMAENMSKMLIGEQLDAIWHTAIVVYQKEFYFDGGTGIVHESPGKTRFGQPRRVEVLGETTKTEAEFLMWTQQQRGSGFGPNDYSLLYRNCNHFTQEAARFLVNRDIPDEIRNMIPKVLGTPLGRMLRPLLESVTAAGNSASPSTLQGGAPPAAEEVGLHSTRTQLTEAEEEDLMVALAMLQSNEFLSSGSQEGFDITRGAIALLRTSLLNILEQPTEPKYRGLLTTSQSYKTKLLPLEKFGVVEIFRLSGFRLRQHPSGTGQQWYLSDADGSEEILSIMIAYLNELMDAVDREAPVSVSVDKNPTCHEVPHDVQGIDPPEGVTEQDPGDTALQIIQHDAGQPLSSLKELGDWSATKPGIITPAVACRRRVVGNPLKATRLLVCHDMRGGYNPSDYARFALCDASSSVNPVVDTSYTVSYWNLVDYFVYFSHHRVSIPPKEWINTAHREGVPMLGTFLTEWDASDICMMLDNVEEMDKVIYQLVEVCNAYNFDGYLINVENRLDPILACRLVPFLAKLLHALNKNRPLSSSERTVFWYDAVTIKGKLRYQNGLTPENKPFFDVASGLFTNYGWRPGQLPVSAALAGDRARAVYVGVDVFGRSNMYGGGGYDSGKAAECAENAKLSVALFAPGWTLEMEGNANRETFLRADAKMWFGLQEIFERKCIEYDTLPVWSCFRSGVGKQFYLNGKRVVDGSTHVVEWCQLSRTHFIPCYQFSLSSSEEHSWCVLPQKSDDGKLRSVLPVEWITDPVWMGDRSMRFNLPSASAVTLMRSKISLAGCSNINGVLAFVDAAWWRGSNEDKFFLPYLLIEGSFGDSTSQIVFDEENVPDGTGVVASVGGWYVFRYAIPARTNWSHITSISVLNNSPDHPLGCTLGGLGFLSSGEREKTKSALLVGQPHRLSAEKFSVHLTKQPTVRVVELRLDEEEEEEEEEKLINFVLLANVVTEDGASVRLYMGEHEKKPTLWVELRIAANVTVKELLLYPVSPGS</sequence>
<dbReference type="VEuPathDB" id="TriTrypDB:C3747_34g70"/>
<dbReference type="CDD" id="cd09212">
    <property type="entry name" value="PUB"/>
    <property type="match status" value="1"/>
</dbReference>
<evidence type="ECO:0000256" key="3">
    <source>
        <dbReference type="ARBA" id="ARBA00022801"/>
    </source>
</evidence>
<dbReference type="SMART" id="SM01179">
    <property type="entry name" value="DUF862"/>
    <property type="match status" value="1"/>
</dbReference>
<evidence type="ECO:0000256" key="1">
    <source>
        <dbReference type="ARBA" id="ARBA00008140"/>
    </source>
</evidence>
<dbReference type="PROSITE" id="PS51858">
    <property type="entry name" value="PPPDE"/>
    <property type="match status" value="1"/>
</dbReference>
<dbReference type="VEuPathDB" id="TriTrypDB:TcCLB.511577.50"/>
<dbReference type="InterPro" id="IPR008580">
    <property type="entry name" value="PPPDE_dom"/>
</dbReference>
<dbReference type="GO" id="GO:0006508">
    <property type="term" value="P:proteolysis"/>
    <property type="evidence" value="ECO:0007669"/>
    <property type="project" value="UniProtKB-KW"/>
</dbReference>
<dbReference type="Gene3D" id="1.20.58.2190">
    <property type="match status" value="1"/>
</dbReference>
<dbReference type="Pfam" id="PF05903">
    <property type="entry name" value="Peptidase_C97"/>
    <property type="match status" value="1"/>
</dbReference>